<evidence type="ECO:0000256" key="4">
    <source>
        <dbReference type="ARBA" id="ARBA00022741"/>
    </source>
</evidence>
<feature type="binding site" evidence="9">
    <location>
        <position position="44"/>
    </location>
    <ligand>
        <name>ATP</name>
        <dbReference type="ChEBI" id="CHEBI:30616"/>
    </ligand>
</feature>
<dbReference type="GO" id="GO:0005829">
    <property type="term" value="C:cytosol"/>
    <property type="evidence" value="ECO:0007669"/>
    <property type="project" value="TreeGrafter"/>
</dbReference>
<dbReference type="PANTHER" id="PTHR43210:SF2">
    <property type="entry name" value="ATP-DEPENDENT DETHIOBIOTIN SYNTHETASE BIOD 2"/>
    <property type="match status" value="1"/>
</dbReference>
<comment type="function">
    <text evidence="9">Catalyzes a mechanistically unusual reaction, the ATP-dependent insertion of CO2 between the N7 and N8 nitrogen atoms of 7,8-diaminopelargonic acid (DAPA, also called 7,8-diammoniononanoate) to form a ureido ring.</text>
</comment>
<feature type="binding site" evidence="9">
    <location>
        <position position="99"/>
    </location>
    <ligand>
        <name>Mg(2+)</name>
        <dbReference type="ChEBI" id="CHEBI:18420"/>
    </ligand>
</feature>
<comment type="cofactor">
    <cofactor evidence="9">
        <name>Mg(2+)</name>
        <dbReference type="ChEBI" id="CHEBI:18420"/>
    </cofactor>
</comment>
<comment type="catalytic activity">
    <reaction evidence="8">
        <text>(7R,8S)-8-amino-7-(carboxyamino)nonanoate + ATP = (4R,5S)-dethiobiotin + ADP + phosphate + H(+)</text>
        <dbReference type="Rhea" id="RHEA:63684"/>
        <dbReference type="ChEBI" id="CHEBI:15378"/>
        <dbReference type="ChEBI" id="CHEBI:30616"/>
        <dbReference type="ChEBI" id="CHEBI:43474"/>
        <dbReference type="ChEBI" id="CHEBI:149470"/>
        <dbReference type="ChEBI" id="CHEBI:149473"/>
        <dbReference type="ChEBI" id="CHEBI:456216"/>
    </reaction>
</comment>
<keyword evidence="4 9" id="KW-0547">Nucleotide-binding</keyword>
<keyword evidence="3 9" id="KW-0479">Metal-binding</keyword>
<keyword evidence="5 9" id="KW-0093">Biotin biosynthesis</keyword>
<dbReference type="GO" id="GO:0000287">
    <property type="term" value="F:magnesium ion binding"/>
    <property type="evidence" value="ECO:0007669"/>
    <property type="project" value="UniProtKB-UniRule"/>
</dbReference>
<dbReference type="GO" id="GO:0005524">
    <property type="term" value="F:ATP binding"/>
    <property type="evidence" value="ECO:0007669"/>
    <property type="project" value="UniProtKB-UniRule"/>
</dbReference>
<organism evidence="10 11">
    <name type="scientific">Chryseobacterium nematophagum</name>
    <dbReference type="NCBI Taxonomy" id="2305228"/>
    <lineage>
        <taxon>Bacteria</taxon>
        <taxon>Pseudomonadati</taxon>
        <taxon>Bacteroidota</taxon>
        <taxon>Flavobacteriia</taxon>
        <taxon>Flavobacteriales</taxon>
        <taxon>Weeksellaceae</taxon>
        <taxon>Chryseobacterium group</taxon>
        <taxon>Chryseobacterium</taxon>
    </lineage>
</organism>
<dbReference type="HAMAP" id="MF_00336">
    <property type="entry name" value="BioD"/>
    <property type="match status" value="1"/>
</dbReference>
<evidence type="ECO:0000256" key="7">
    <source>
        <dbReference type="ARBA" id="ARBA00022842"/>
    </source>
</evidence>
<comment type="subunit">
    <text evidence="9">Homodimer.</text>
</comment>
<dbReference type="AlphaFoldDB" id="A0A3M7LDT1"/>
<dbReference type="EMBL" id="QWIV01000013">
    <property type="protein sequence ID" value="RMZ60160.1"/>
    <property type="molecule type" value="Genomic_DNA"/>
</dbReference>
<reference evidence="10 11" key="1">
    <citation type="submission" date="2018-08" db="EMBL/GenBank/DDBJ databases">
        <title>Chryseobacterium nematophagum: a novel matrix digesting pathogen of nematodes.</title>
        <authorList>
            <person name="Page A."/>
            <person name="Roberts M."/>
            <person name="Felix M.-A."/>
            <person name="Weir W."/>
        </authorList>
    </citation>
    <scope>NUCLEOTIDE SEQUENCE [LARGE SCALE GENOMIC DNA]</scope>
    <source>
        <strain evidence="10 11">JUb275</strain>
    </source>
</reference>
<dbReference type="GO" id="GO:0004141">
    <property type="term" value="F:dethiobiotin synthase activity"/>
    <property type="evidence" value="ECO:0007669"/>
    <property type="project" value="UniProtKB-UniRule"/>
</dbReference>
<comment type="catalytic activity">
    <reaction evidence="9">
        <text>(7R,8S)-7,8-diammoniononanoate + CO2 + ATP = (4R,5S)-dethiobiotin + ADP + phosphate + 3 H(+)</text>
        <dbReference type="Rhea" id="RHEA:15805"/>
        <dbReference type="ChEBI" id="CHEBI:15378"/>
        <dbReference type="ChEBI" id="CHEBI:16526"/>
        <dbReference type="ChEBI" id="CHEBI:30616"/>
        <dbReference type="ChEBI" id="CHEBI:43474"/>
        <dbReference type="ChEBI" id="CHEBI:149469"/>
        <dbReference type="ChEBI" id="CHEBI:149473"/>
        <dbReference type="ChEBI" id="CHEBI:456216"/>
        <dbReference type="EC" id="6.3.3.3"/>
    </reaction>
</comment>
<dbReference type="SUPFAM" id="SSF52540">
    <property type="entry name" value="P-loop containing nucleoside triphosphate hydrolases"/>
    <property type="match status" value="1"/>
</dbReference>
<evidence type="ECO:0000256" key="9">
    <source>
        <dbReference type="HAMAP-Rule" id="MF_00336"/>
    </source>
</evidence>
<evidence type="ECO:0000256" key="2">
    <source>
        <dbReference type="ARBA" id="ARBA00022598"/>
    </source>
</evidence>
<dbReference type="CDD" id="cd03109">
    <property type="entry name" value="DTBS"/>
    <property type="match status" value="1"/>
</dbReference>
<evidence type="ECO:0000313" key="11">
    <source>
        <dbReference type="Proteomes" id="UP000267524"/>
    </source>
</evidence>
<keyword evidence="2 9" id="KW-0436">Ligase</keyword>
<evidence type="ECO:0000313" key="10">
    <source>
        <dbReference type="EMBL" id="RMZ60160.1"/>
    </source>
</evidence>
<comment type="caution">
    <text evidence="9">Lacks conserved residue(s) required for the propagation of feature annotation.</text>
</comment>
<evidence type="ECO:0000256" key="1">
    <source>
        <dbReference type="ARBA" id="ARBA00022490"/>
    </source>
</evidence>
<comment type="pathway">
    <text evidence="9">Cofactor biosynthesis; biotin biosynthesis; biotin from 7,8-diaminononanoate: step 1/2.</text>
</comment>
<dbReference type="PANTHER" id="PTHR43210">
    <property type="entry name" value="DETHIOBIOTIN SYNTHETASE"/>
    <property type="match status" value="1"/>
</dbReference>
<dbReference type="Pfam" id="PF13500">
    <property type="entry name" value="AAA_26"/>
    <property type="match status" value="1"/>
</dbReference>
<protein>
    <recommendedName>
        <fullName evidence="9">ATP-dependent dethiobiotin synthetase BioD</fullName>
        <ecNumber evidence="9">6.3.3.3</ecNumber>
    </recommendedName>
    <alternativeName>
        <fullName evidence="9">DTB synthetase</fullName>
        <shortName evidence="9">DTBS</shortName>
    </alternativeName>
    <alternativeName>
        <fullName evidence="9">Dethiobiotin synthase</fullName>
    </alternativeName>
</protein>
<keyword evidence="1 9" id="KW-0963">Cytoplasm</keyword>
<evidence type="ECO:0000256" key="8">
    <source>
        <dbReference type="ARBA" id="ARBA00047386"/>
    </source>
</evidence>
<feature type="active site" evidence="9">
    <location>
        <position position="33"/>
    </location>
</feature>
<comment type="subcellular location">
    <subcellularLocation>
        <location evidence="9">Cytoplasm</location>
    </subcellularLocation>
</comment>
<evidence type="ECO:0000256" key="5">
    <source>
        <dbReference type="ARBA" id="ARBA00022756"/>
    </source>
</evidence>
<dbReference type="EC" id="6.3.3.3" evidence="9"/>
<dbReference type="PIRSF" id="PIRSF006755">
    <property type="entry name" value="DTB_synth"/>
    <property type="match status" value="1"/>
</dbReference>
<name>A0A3M7LDT1_9FLAO</name>
<gene>
    <name evidence="9 10" type="primary">bioD</name>
    <name evidence="10" type="ORF">D1632_11285</name>
</gene>
<dbReference type="NCBIfam" id="TIGR00347">
    <property type="entry name" value="bioD"/>
    <property type="match status" value="1"/>
</dbReference>
<accession>A0A3M7LDT1</accession>
<comment type="similarity">
    <text evidence="9">Belongs to the dethiobiotin synthetase family.</text>
</comment>
<feature type="binding site" evidence="9">
    <location>
        <position position="37"/>
    </location>
    <ligand>
        <name>substrate</name>
    </ligand>
</feature>
<proteinExistence type="inferred from homology"/>
<feature type="binding site" evidence="9">
    <location>
        <begin position="99"/>
        <end position="102"/>
    </location>
    <ligand>
        <name>ATP</name>
        <dbReference type="ChEBI" id="CHEBI:30616"/>
    </ligand>
</feature>
<dbReference type="InterPro" id="IPR027417">
    <property type="entry name" value="P-loop_NTPase"/>
</dbReference>
<comment type="caution">
    <text evidence="10">The sequence shown here is derived from an EMBL/GenBank/DDBJ whole genome shotgun (WGS) entry which is preliminary data.</text>
</comment>
<feature type="binding site" evidence="9">
    <location>
        <position position="44"/>
    </location>
    <ligand>
        <name>Mg(2+)</name>
        <dbReference type="ChEBI" id="CHEBI:18420"/>
    </ligand>
</feature>
<keyword evidence="11" id="KW-1185">Reference proteome</keyword>
<evidence type="ECO:0000256" key="6">
    <source>
        <dbReference type="ARBA" id="ARBA00022840"/>
    </source>
</evidence>
<dbReference type="Gene3D" id="3.40.50.300">
    <property type="entry name" value="P-loop containing nucleotide triphosphate hydrolases"/>
    <property type="match status" value="1"/>
</dbReference>
<feature type="binding site" evidence="9">
    <location>
        <begin position="13"/>
        <end position="18"/>
    </location>
    <ligand>
        <name>ATP</name>
        <dbReference type="ChEBI" id="CHEBI:30616"/>
    </ligand>
</feature>
<keyword evidence="6 9" id="KW-0067">ATP-binding</keyword>
<dbReference type="InterPro" id="IPR004472">
    <property type="entry name" value="DTB_synth_BioD"/>
</dbReference>
<dbReference type="UniPathway" id="UPA00078">
    <property type="reaction ID" value="UER00161"/>
</dbReference>
<sequence length="217" mass="24792">MKMNLFITGIGTEIGKTVCSAILATYFKADYWKPIQSGDLHYTDSMKIKDWVGEQTICHPETYRLILSASPHQSASEENISIKIDDFQLPKSSNHIIVEGAGGLMVPLSDTEFMIDLIVKLNIPVVMVVRNYLGCINHSLLSILVLKQKKIKLEYVIFNGDFPEDTERVIRKNINKETKIINIPEIESLTKKNIECITKKIKIQDHEYKNRAQKQLE</sequence>
<feature type="binding site" evidence="9">
    <location>
        <begin position="184"/>
        <end position="186"/>
    </location>
    <ligand>
        <name>ATP</name>
        <dbReference type="ChEBI" id="CHEBI:30616"/>
    </ligand>
</feature>
<dbReference type="GO" id="GO:0009102">
    <property type="term" value="P:biotin biosynthetic process"/>
    <property type="evidence" value="ECO:0007669"/>
    <property type="project" value="UniProtKB-UniRule"/>
</dbReference>
<keyword evidence="7 9" id="KW-0460">Magnesium</keyword>
<dbReference type="Proteomes" id="UP000267524">
    <property type="component" value="Unassembled WGS sequence"/>
</dbReference>
<evidence type="ECO:0000256" key="3">
    <source>
        <dbReference type="ARBA" id="ARBA00022723"/>
    </source>
</evidence>
<feature type="binding site" evidence="9">
    <location>
        <position position="17"/>
    </location>
    <ligand>
        <name>Mg(2+)</name>
        <dbReference type="ChEBI" id="CHEBI:18420"/>
    </ligand>
</feature>